<keyword evidence="1" id="KW-1133">Transmembrane helix</keyword>
<gene>
    <name evidence="2" type="ORF">AFE02nite_06620</name>
</gene>
<keyword evidence="1" id="KW-0472">Membrane</keyword>
<dbReference type="EMBL" id="BJYK01000001">
    <property type="protein sequence ID" value="GEN78928.1"/>
    <property type="molecule type" value="Genomic_DNA"/>
</dbReference>
<feature type="transmembrane region" description="Helical" evidence="1">
    <location>
        <begin position="30"/>
        <end position="51"/>
    </location>
</feature>
<sequence>MGVSARQERREQLAALQEAQRRAERRRTRLIVAAAVGVAIALVVPTAIVVWNAERDAQEAQAAAEAPIEGAEEFTELAATHTTEDVDYEQSPPVGGDHHPTWQNCGFYDAPVTEEHAVHSLEHGAVWITYDPDLADADVAELRRLSDQHPYLLVSPFDGVDGLVASAWGVQVQLDGVDDDRLQPFLIKYLQGPQTPEPGAACSGGIGA</sequence>
<evidence type="ECO:0000313" key="2">
    <source>
        <dbReference type="EMBL" id="GEN78928.1"/>
    </source>
</evidence>
<dbReference type="OrthoDB" id="164831at2"/>
<dbReference type="InterPro" id="IPR021454">
    <property type="entry name" value="DUF3105"/>
</dbReference>
<proteinExistence type="predicted"/>
<protein>
    <submittedName>
        <fullName evidence="2">Membrane protein</fullName>
    </submittedName>
</protein>
<dbReference type="Pfam" id="PF11303">
    <property type="entry name" value="DUF3105"/>
    <property type="match status" value="1"/>
</dbReference>
<evidence type="ECO:0000313" key="3">
    <source>
        <dbReference type="Proteomes" id="UP000321484"/>
    </source>
</evidence>
<organism evidence="2 3">
    <name type="scientific">Actinotalea fermentans</name>
    <dbReference type="NCBI Taxonomy" id="43671"/>
    <lineage>
        <taxon>Bacteria</taxon>
        <taxon>Bacillati</taxon>
        <taxon>Actinomycetota</taxon>
        <taxon>Actinomycetes</taxon>
        <taxon>Micrococcales</taxon>
        <taxon>Cellulomonadaceae</taxon>
        <taxon>Actinotalea</taxon>
    </lineage>
</organism>
<keyword evidence="1" id="KW-0812">Transmembrane</keyword>
<keyword evidence="3" id="KW-1185">Reference proteome</keyword>
<dbReference type="AlphaFoldDB" id="A0A511YUQ4"/>
<accession>A0A511YUQ4</accession>
<comment type="caution">
    <text evidence="2">The sequence shown here is derived from an EMBL/GenBank/DDBJ whole genome shotgun (WGS) entry which is preliminary data.</text>
</comment>
<name>A0A511YUQ4_9CELL</name>
<reference evidence="2 3" key="1">
    <citation type="submission" date="2019-07" db="EMBL/GenBank/DDBJ databases">
        <title>Whole genome shotgun sequence of Actinotalea fermentans NBRC 105374.</title>
        <authorList>
            <person name="Hosoyama A."/>
            <person name="Uohara A."/>
            <person name="Ohji S."/>
            <person name="Ichikawa N."/>
        </authorList>
    </citation>
    <scope>NUCLEOTIDE SEQUENCE [LARGE SCALE GENOMIC DNA]</scope>
    <source>
        <strain evidence="2 3">NBRC 105374</strain>
    </source>
</reference>
<dbReference type="Proteomes" id="UP000321484">
    <property type="component" value="Unassembled WGS sequence"/>
</dbReference>
<evidence type="ECO:0000256" key="1">
    <source>
        <dbReference type="SAM" id="Phobius"/>
    </source>
</evidence>
<dbReference type="RefSeq" id="WP_034244011.1">
    <property type="nucleotide sequence ID" value="NZ_BJYK01000001.1"/>
</dbReference>